<keyword evidence="2 3" id="KW-0040">ANK repeat</keyword>
<dbReference type="PANTHER" id="PTHR24198">
    <property type="entry name" value="ANKYRIN REPEAT AND PROTEIN KINASE DOMAIN-CONTAINING PROTEIN"/>
    <property type="match status" value="1"/>
</dbReference>
<feature type="region of interest" description="Disordered" evidence="4">
    <location>
        <begin position="219"/>
        <end position="240"/>
    </location>
</feature>
<evidence type="ECO:0000256" key="3">
    <source>
        <dbReference type="PROSITE-ProRule" id="PRU00023"/>
    </source>
</evidence>
<evidence type="ECO:0000313" key="6">
    <source>
        <dbReference type="Proteomes" id="UP000717696"/>
    </source>
</evidence>
<comment type="caution">
    <text evidence="5">The sequence shown here is derived from an EMBL/GenBank/DDBJ whole genome shotgun (WGS) entry which is preliminary data.</text>
</comment>
<evidence type="ECO:0000256" key="1">
    <source>
        <dbReference type="ARBA" id="ARBA00022737"/>
    </source>
</evidence>
<reference evidence="5" key="1">
    <citation type="journal article" date="2021" name="Nat. Commun.">
        <title>Genetic determinants of endophytism in the Arabidopsis root mycobiome.</title>
        <authorList>
            <person name="Mesny F."/>
            <person name="Miyauchi S."/>
            <person name="Thiergart T."/>
            <person name="Pickel B."/>
            <person name="Atanasova L."/>
            <person name="Karlsson M."/>
            <person name="Huettel B."/>
            <person name="Barry K.W."/>
            <person name="Haridas S."/>
            <person name="Chen C."/>
            <person name="Bauer D."/>
            <person name="Andreopoulos W."/>
            <person name="Pangilinan J."/>
            <person name="LaButti K."/>
            <person name="Riley R."/>
            <person name="Lipzen A."/>
            <person name="Clum A."/>
            <person name="Drula E."/>
            <person name="Henrissat B."/>
            <person name="Kohler A."/>
            <person name="Grigoriev I.V."/>
            <person name="Martin F.M."/>
            <person name="Hacquard S."/>
        </authorList>
    </citation>
    <scope>NUCLEOTIDE SEQUENCE</scope>
    <source>
        <strain evidence="5">MPI-CAGE-AT-0021</strain>
    </source>
</reference>
<dbReference type="SMART" id="SM00248">
    <property type="entry name" value="ANK"/>
    <property type="match status" value="9"/>
</dbReference>
<proteinExistence type="predicted"/>
<accession>A0A9P9EEJ0</accession>
<dbReference type="Pfam" id="PF12796">
    <property type="entry name" value="Ank_2"/>
    <property type="match status" value="3"/>
</dbReference>
<evidence type="ECO:0000313" key="5">
    <source>
        <dbReference type="EMBL" id="KAH7136860.1"/>
    </source>
</evidence>
<dbReference type="InterPro" id="IPR036770">
    <property type="entry name" value="Ankyrin_rpt-contain_sf"/>
</dbReference>
<dbReference type="OrthoDB" id="341259at2759"/>
<evidence type="ECO:0000256" key="2">
    <source>
        <dbReference type="ARBA" id="ARBA00023043"/>
    </source>
</evidence>
<dbReference type="SUPFAM" id="SSF48403">
    <property type="entry name" value="Ankyrin repeat"/>
    <property type="match status" value="2"/>
</dbReference>
<keyword evidence="6" id="KW-1185">Reference proteome</keyword>
<dbReference type="Gene3D" id="1.25.40.20">
    <property type="entry name" value="Ankyrin repeat-containing domain"/>
    <property type="match status" value="3"/>
</dbReference>
<dbReference type="PROSITE" id="PS50297">
    <property type="entry name" value="ANK_REP_REGION"/>
    <property type="match status" value="3"/>
</dbReference>
<dbReference type="AlphaFoldDB" id="A0A9P9EEJ0"/>
<protein>
    <submittedName>
        <fullName evidence="5">Ankyrin repeat-containing domain protein</fullName>
    </submittedName>
</protein>
<dbReference type="Proteomes" id="UP000717696">
    <property type="component" value="Unassembled WGS sequence"/>
</dbReference>
<dbReference type="InterPro" id="IPR002110">
    <property type="entry name" value="Ankyrin_rpt"/>
</dbReference>
<evidence type="ECO:0000256" key="4">
    <source>
        <dbReference type="SAM" id="MobiDB-lite"/>
    </source>
</evidence>
<name>A0A9P9EEJ0_9HYPO</name>
<feature type="repeat" description="ANK" evidence="3">
    <location>
        <begin position="574"/>
        <end position="606"/>
    </location>
</feature>
<sequence>MGDPLSVVSGIAGIIAIAVTTTQGLLTLIQQIKDAPEDIHELQLELGGHSSVLQSAKQLCTTYGIRIDDAALVETVGGCVQHSSAIIGGLETTLKPFVDNGSWRRRSIKAIGWTMRKGEIRAQRSRFRDGTASLTLAVAVLNGHLTGKGQDEIRNDIAASYEKLSAQFQSPERGKKLRRKLESDLESVTFVRRRDSESAITDLDLPIRRFLEQQEPDLFEEGPAKSSSRSSGSPPPLDEPLLIQAAKAGNKRLIQELLARGTSTLDRGIDGRTSLHYSAIHDDSETARQLIEHGADMNAKDNALDTPFKLATSGESVNVRVAVVLIEKGCAMGNFPSRFVDVLATAEDPSSLRPLVSPMLSRRRTMRAQGPFLLHQAISLRNDECLKILLEEGVNPKQRDSQGIPAVMHATLHRRRTAIRILVDHGADIDAYIPRFSPGHFAIDHDYLKGLPNESQFGENSLSLAAHWVDINLFRDLLQLGASPDFVFPDLDQTTDLEVLPDPRGQTLFHRFCAEHLFDFAKILIEAGTNINWQVRSNGLTPLFWCIVCGNIPLLHLLIENGVNVNVFTAPKEGGMSALHTAIQYERVDMARILITNGADLEAKNGAGETPREQAQNSGQNDFMFVRIDEMGRQKK</sequence>
<dbReference type="EMBL" id="JAGMUU010000016">
    <property type="protein sequence ID" value="KAH7136860.1"/>
    <property type="molecule type" value="Genomic_DNA"/>
</dbReference>
<dbReference type="PROSITE" id="PS50088">
    <property type="entry name" value="ANK_REPEAT"/>
    <property type="match status" value="4"/>
</dbReference>
<feature type="repeat" description="ANK" evidence="3">
    <location>
        <begin position="270"/>
        <end position="302"/>
    </location>
</feature>
<feature type="repeat" description="ANK" evidence="3">
    <location>
        <begin position="538"/>
        <end position="570"/>
    </location>
</feature>
<feature type="repeat" description="ANK" evidence="3">
    <location>
        <begin position="369"/>
        <end position="401"/>
    </location>
</feature>
<gene>
    <name evidence="5" type="ORF">B0J13DRAFT_560161</name>
</gene>
<dbReference type="PANTHER" id="PTHR24198:SF165">
    <property type="entry name" value="ANKYRIN REPEAT-CONTAINING PROTEIN-RELATED"/>
    <property type="match status" value="1"/>
</dbReference>
<keyword evidence="1" id="KW-0677">Repeat</keyword>
<organism evidence="5 6">
    <name type="scientific">Dactylonectria estremocensis</name>
    <dbReference type="NCBI Taxonomy" id="1079267"/>
    <lineage>
        <taxon>Eukaryota</taxon>
        <taxon>Fungi</taxon>
        <taxon>Dikarya</taxon>
        <taxon>Ascomycota</taxon>
        <taxon>Pezizomycotina</taxon>
        <taxon>Sordariomycetes</taxon>
        <taxon>Hypocreomycetidae</taxon>
        <taxon>Hypocreales</taxon>
        <taxon>Nectriaceae</taxon>
        <taxon>Dactylonectria</taxon>
    </lineage>
</organism>